<protein>
    <submittedName>
        <fullName evidence="2">ROK family protein</fullName>
    </submittedName>
</protein>
<dbReference type="Pfam" id="PF00480">
    <property type="entry name" value="ROK"/>
    <property type="match status" value="1"/>
</dbReference>
<sequence>MFAIGIDLGGTWIKGVLMTIDTGEMVKQLYHPTHGDKDWKQAVAETVAELQQHADLVKPTDDQGSTIKAIGLSAPGLPNETNRCIAYMPGRLPGLEGFHWGDFLNAPVYVVNDAHAALMAETRFGVAKGSRHVLLLTLGTGVGGGLLVDGRLYQGNSQRAGHLGHITVDTEGDRDIMGLPGSLEDAIGNATIEKRSLGRYTSTYQLLEAYKQGNPFAQWVWLSSVRKLAVGICSLINCFSPDVVVLSGGITQADADLLLPLTSFMDAYEWRPGGLTTPIKIAHFGDMAGAIGAASFAIQEVV</sequence>
<dbReference type="InterPro" id="IPR043129">
    <property type="entry name" value="ATPase_NBD"/>
</dbReference>
<comment type="similarity">
    <text evidence="1">Belongs to the ROK (NagC/XylR) family.</text>
</comment>
<organism evidence="2 3">
    <name type="scientific">Fibrella aquatilis</name>
    <dbReference type="NCBI Taxonomy" id="2817059"/>
    <lineage>
        <taxon>Bacteria</taxon>
        <taxon>Pseudomonadati</taxon>
        <taxon>Bacteroidota</taxon>
        <taxon>Cytophagia</taxon>
        <taxon>Cytophagales</taxon>
        <taxon>Spirosomataceae</taxon>
        <taxon>Fibrella</taxon>
    </lineage>
</organism>
<dbReference type="PANTHER" id="PTHR18964:SF149">
    <property type="entry name" value="BIFUNCTIONAL UDP-N-ACETYLGLUCOSAMINE 2-EPIMERASE_N-ACETYLMANNOSAMINE KINASE"/>
    <property type="match status" value="1"/>
</dbReference>
<accession>A0A939G460</accession>
<evidence type="ECO:0000256" key="1">
    <source>
        <dbReference type="ARBA" id="ARBA00006479"/>
    </source>
</evidence>
<dbReference type="Proteomes" id="UP000664795">
    <property type="component" value="Unassembled WGS sequence"/>
</dbReference>
<dbReference type="InterPro" id="IPR000600">
    <property type="entry name" value="ROK"/>
</dbReference>
<dbReference type="AlphaFoldDB" id="A0A939G460"/>
<dbReference type="InterPro" id="IPR049874">
    <property type="entry name" value="ROK_cs"/>
</dbReference>
<evidence type="ECO:0000313" key="2">
    <source>
        <dbReference type="EMBL" id="MBO0930105.1"/>
    </source>
</evidence>
<dbReference type="SUPFAM" id="SSF53067">
    <property type="entry name" value="Actin-like ATPase domain"/>
    <property type="match status" value="1"/>
</dbReference>
<proteinExistence type="inferred from homology"/>
<dbReference type="PROSITE" id="PS01125">
    <property type="entry name" value="ROK"/>
    <property type="match status" value="1"/>
</dbReference>
<gene>
    <name evidence="2" type="ORF">J2I48_03825</name>
</gene>
<keyword evidence="3" id="KW-1185">Reference proteome</keyword>
<dbReference type="PANTHER" id="PTHR18964">
    <property type="entry name" value="ROK (REPRESSOR, ORF, KINASE) FAMILY"/>
    <property type="match status" value="1"/>
</dbReference>
<name>A0A939G460_9BACT</name>
<dbReference type="CDD" id="cd23763">
    <property type="entry name" value="ASKHA_ATPase_ROK"/>
    <property type="match status" value="1"/>
</dbReference>
<dbReference type="Gene3D" id="3.30.420.40">
    <property type="match status" value="2"/>
</dbReference>
<dbReference type="RefSeq" id="WP_207334068.1">
    <property type="nucleotide sequence ID" value="NZ_JAFMYU010000002.1"/>
</dbReference>
<evidence type="ECO:0000313" key="3">
    <source>
        <dbReference type="Proteomes" id="UP000664795"/>
    </source>
</evidence>
<comment type="caution">
    <text evidence="2">The sequence shown here is derived from an EMBL/GenBank/DDBJ whole genome shotgun (WGS) entry which is preliminary data.</text>
</comment>
<reference evidence="2 3" key="1">
    <citation type="submission" date="2021-03" db="EMBL/GenBank/DDBJ databases">
        <title>Fibrella sp. HMF5036 genome sequencing and assembly.</title>
        <authorList>
            <person name="Kang H."/>
            <person name="Kim H."/>
            <person name="Bae S."/>
            <person name="Joh K."/>
        </authorList>
    </citation>
    <scope>NUCLEOTIDE SEQUENCE [LARGE SCALE GENOMIC DNA]</scope>
    <source>
        <strain evidence="2 3">HMF5036</strain>
    </source>
</reference>
<dbReference type="EMBL" id="JAFMYU010000002">
    <property type="protein sequence ID" value="MBO0930105.1"/>
    <property type="molecule type" value="Genomic_DNA"/>
</dbReference>